<dbReference type="OrthoDB" id="10034274at2759"/>
<keyword evidence="2" id="KW-0863">Zinc-finger</keyword>
<keyword evidence="8" id="KW-1185">Reference proteome</keyword>
<dbReference type="AlphaFoldDB" id="A0A7I8WE33"/>
<evidence type="ECO:0000313" key="7">
    <source>
        <dbReference type="EMBL" id="CAD5126447.1"/>
    </source>
</evidence>
<feature type="signal peptide" evidence="4">
    <location>
        <begin position="1"/>
        <end position="18"/>
    </location>
</feature>
<evidence type="ECO:0000313" key="8">
    <source>
        <dbReference type="Proteomes" id="UP000549394"/>
    </source>
</evidence>
<evidence type="ECO:0000259" key="5">
    <source>
        <dbReference type="Pfam" id="PF04500"/>
    </source>
</evidence>
<evidence type="ECO:0000259" key="6">
    <source>
        <dbReference type="Pfam" id="PF10551"/>
    </source>
</evidence>
<proteinExistence type="predicted"/>
<keyword evidence="1" id="KW-0479">Metal-binding</keyword>
<evidence type="ECO:0000256" key="1">
    <source>
        <dbReference type="ARBA" id="ARBA00022723"/>
    </source>
</evidence>
<organism evidence="7 8">
    <name type="scientific">Dimorphilus gyrociliatus</name>
    <dbReference type="NCBI Taxonomy" id="2664684"/>
    <lineage>
        <taxon>Eukaryota</taxon>
        <taxon>Metazoa</taxon>
        <taxon>Spiralia</taxon>
        <taxon>Lophotrochozoa</taxon>
        <taxon>Annelida</taxon>
        <taxon>Polychaeta</taxon>
        <taxon>Polychaeta incertae sedis</taxon>
        <taxon>Dinophilidae</taxon>
        <taxon>Dimorphilus</taxon>
    </lineage>
</organism>
<evidence type="ECO:0000256" key="2">
    <source>
        <dbReference type="ARBA" id="ARBA00022771"/>
    </source>
</evidence>
<dbReference type="Pfam" id="PF04500">
    <property type="entry name" value="FLYWCH"/>
    <property type="match status" value="1"/>
</dbReference>
<comment type="caution">
    <text evidence="7">The sequence shown here is derived from an EMBL/GenBank/DDBJ whole genome shotgun (WGS) entry which is preliminary data.</text>
</comment>
<evidence type="ECO:0000256" key="3">
    <source>
        <dbReference type="ARBA" id="ARBA00022833"/>
    </source>
</evidence>
<dbReference type="CDD" id="cd00029">
    <property type="entry name" value="C1"/>
    <property type="match status" value="1"/>
</dbReference>
<dbReference type="InterPro" id="IPR018289">
    <property type="entry name" value="MULE_transposase_dom"/>
</dbReference>
<dbReference type="Gene3D" id="2.20.25.240">
    <property type="match status" value="1"/>
</dbReference>
<protein>
    <submittedName>
        <fullName evidence="7">DgyrCDS14576</fullName>
    </submittedName>
</protein>
<dbReference type="EMBL" id="CAJFCJ010000049">
    <property type="protein sequence ID" value="CAD5126447.1"/>
    <property type="molecule type" value="Genomic_DNA"/>
</dbReference>
<keyword evidence="4" id="KW-0732">Signal</keyword>
<feature type="chain" id="PRO_5029617936" evidence="4">
    <location>
        <begin position="19"/>
        <end position="1155"/>
    </location>
</feature>
<feature type="domain" description="FLYWCH-type" evidence="5">
    <location>
        <begin position="714"/>
        <end position="771"/>
    </location>
</feature>
<dbReference type="PANTHER" id="PTHR20956:SF12">
    <property type="entry name" value="FLYWCH-TYPE DOMAIN-CONTAINING PROTEIN"/>
    <property type="match status" value="1"/>
</dbReference>
<evidence type="ECO:0000256" key="4">
    <source>
        <dbReference type="SAM" id="SignalP"/>
    </source>
</evidence>
<dbReference type="GO" id="GO:0008270">
    <property type="term" value="F:zinc ion binding"/>
    <property type="evidence" value="ECO:0007669"/>
    <property type="project" value="UniProtKB-KW"/>
</dbReference>
<reference evidence="7 8" key="1">
    <citation type="submission" date="2020-08" db="EMBL/GenBank/DDBJ databases">
        <authorList>
            <person name="Hejnol A."/>
        </authorList>
    </citation>
    <scope>NUCLEOTIDE SEQUENCE [LARGE SCALE GENOMIC DNA]</scope>
</reference>
<name>A0A7I8WE33_9ANNE</name>
<accession>A0A7I8WE33</accession>
<dbReference type="InterPro" id="IPR007588">
    <property type="entry name" value="Znf_FLYWCH"/>
</dbReference>
<sequence>MSFKLIIIFSIFILKLLPRDRIFTSGEKFTNGKLINVADKMNNATCTSSNDFPSNPSYTFFCENIMDPIWVNFNYWAASCNSGPCNLQWINITFQKQYDIVEVCLYQRTLKEENRVNTATIQMNNQNKTYVLSDIQTCFLLEEDFGSKSSSIRLNTVECRNLGGGSTGYSSISALAYSNDQDSMEDKDYENIAQMESGATCSSSSELSINKCEYSLDWAFSTIWRADCSPIFDCVGQYINVTFARTTKPEIFCLANIDNNHRIKILEIKWSSQYTENITLPNNGLRYYFNYANYPSIESGFILTIKDYYSGNNLGLATIQVFAKRNFSRVYTIQTEDYVIYYIPEKYQNNLRALTFKVQGQKHPDLNSCSSLLISFKNESSIQFSIQIDMSNNVENLLILVQGESLSVNKFKLPKSLIECEKWNEFWFEILNGKIYFGSGNFYGRNTLAIVKANNIINNFTQIMLKNNGSDVINHFQILDLAIVEGTILELTKGTKNIEKIMPKLLGSKRYIQYIPIMQSLLVAILKSRQETVLGSSMFFMENKTQTLELISLVIDRDSKLNMAPICYICEERIYGRQNQEKCQLCCHLFKIHKKCLDYKDQSFYCNICCDISMKKCIVALQRLPSSASANEEIRQTPNFDTANNRNEQTIVCENHCGNSSGNDTNGSIMESHNVLVEDLPAQQNNMMEVSFIVSPKSDCEKESYSFKILKGMSQKGKDLLLFNNFCYNIKEKRNKTTFWICSVRNKRNKCSATVSQHGNSFYPGKLSHSHERVPDLEQKIMIRNELKNACNKDISSSGKRLAEDVLVKHCSSGEVIPSLDNCTRLANWTRKKFRPAEPQSIHFNLAKTFIPDDFLQMDIQMENDRILIFSTTKQIELLSKGKIWFMDGTFKCVKDPFYQLFSIHGFIKKNGEIKQIPMAFAFMGSKRKTAYKKLFKAIQDLTNGHSPKKVVVDFEKAIWKALSFTYPEANIKGCVFHWTQAIYRKIQELGLCKMYKEKKAEYRIMKKLMALPFLPSDLIEPTFKTIKEISPIEMKSLLEYIETQWINGFYKPEVWSVYGEAIRTNNDLEGWHHRLNKNLCSNTAFYLLLDELKREADLIKLYKKLLSEKKICRQQRKAYQNIQSKIFSLWEQFEIASITSLDLLDKASDIYSPV</sequence>
<gene>
    <name evidence="7" type="ORF">DGYR_LOCUS13690</name>
</gene>
<feature type="domain" description="MULE transposase" evidence="6">
    <location>
        <begin position="884"/>
        <end position="980"/>
    </location>
</feature>
<dbReference type="Proteomes" id="UP000549394">
    <property type="component" value="Unassembled WGS sequence"/>
</dbReference>
<keyword evidence="3" id="KW-0862">Zinc</keyword>
<dbReference type="Pfam" id="PF10551">
    <property type="entry name" value="MULE"/>
    <property type="match status" value="1"/>
</dbReference>
<dbReference type="PANTHER" id="PTHR20956">
    <property type="entry name" value="HEH2P"/>
    <property type="match status" value="1"/>
</dbReference>